<accession>A0ABM7WD49</accession>
<name>A0ABM7WD49_9BACT</name>
<reference evidence="1 2" key="1">
    <citation type="submission" date="2022-01" db="EMBL/GenBank/DDBJ databases">
        <title>Desulfofustis limnae sp. nov., a novel mesophilic sulfate-reducing bacterium isolated from marsh soil.</title>
        <authorList>
            <person name="Watanabe M."/>
            <person name="Takahashi A."/>
            <person name="Kojima H."/>
            <person name="Fukui M."/>
        </authorList>
    </citation>
    <scope>NUCLEOTIDE SEQUENCE [LARGE SCALE GENOMIC DNA]</scope>
    <source>
        <strain evidence="1 2">PPLL</strain>
    </source>
</reference>
<organism evidence="1 2">
    <name type="scientific">Desulfofustis limnaeus</name>
    <dbReference type="NCBI Taxonomy" id="2740163"/>
    <lineage>
        <taxon>Bacteria</taxon>
        <taxon>Pseudomonadati</taxon>
        <taxon>Thermodesulfobacteriota</taxon>
        <taxon>Desulfobulbia</taxon>
        <taxon>Desulfobulbales</taxon>
        <taxon>Desulfocapsaceae</taxon>
        <taxon>Desulfofustis</taxon>
    </lineage>
</organism>
<dbReference type="EMBL" id="AP025516">
    <property type="protein sequence ID" value="BDD88850.1"/>
    <property type="molecule type" value="Genomic_DNA"/>
</dbReference>
<proteinExistence type="predicted"/>
<gene>
    <name evidence="1" type="ORF">DPPLL_32150</name>
</gene>
<keyword evidence="2" id="KW-1185">Reference proteome</keyword>
<protein>
    <recommendedName>
        <fullName evidence="3">TubC N-terminal docking domain-containing protein</fullName>
    </recommendedName>
</protein>
<dbReference type="Gene3D" id="1.10.10.1830">
    <property type="entry name" value="Non-ribosomal peptide synthase, adenylation domain"/>
    <property type="match status" value="1"/>
</dbReference>
<evidence type="ECO:0000313" key="1">
    <source>
        <dbReference type="EMBL" id="BDD88850.1"/>
    </source>
</evidence>
<evidence type="ECO:0008006" key="3">
    <source>
        <dbReference type="Google" id="ProtNLM"/>
    </source>
</evidence>
<dbReference type="InterPro" id="IPR044894">
    <property type="entry name" value="TubC_N_sf"/>
</dbReference>
<dbReference type="RefSeq" id="WP_284152182.1">
    <property type="nucleotide sequence ID" value="NZ_AP025516.1"/>
</dbReference>
<dbReference type="Proteomes" id="UP000830055">
    <property type="component" value="Chromosome"/>
</dbReference>
<evidence type="ECO:0000313" key="2">
    <source>
        <dbReference type="Proteomes" id="UP000830055"/>
    </source>
</evidence>
<sequence length="125" mass="13743">MSAAEDILSDCFNAGIVLTVEGNGLHYAAAEPLPQEMAVRLRNHKAAVIDILTRQPTGVPYLNNGEFRVRGGLLQTPILDALLSVGASDAEIERHIHPKGTPRQWARWLEVKNARALVYTVPNKH</sequence>